<dbReference type="EMBL" id="JALLPJ020000486">
    <property type="protein sequence ID" value="KAL3790777.1"/>
    <property type="molecule type" value="Genomic_DNA"/>
</dbReference>
<feature type="region of interest" description="Disordered" evidence="2">
    <location>
        <begin position="1"/>
        <end position="46"/>
    </location>
</feature>
<comment type="caution">
    <text evidence="3">The sequence shown here is derived from an EMBL/GenBank/DDBJ whole genome shotgun (WGS) entry which is preliminary data.</text>
</comment>
<keyword evidence="4" id="KW-1185">Reference proteome</keyword>
<proteinExistence type="predicted"/>
<evidence type="ECO:0000313" key="3">
    <source>
        <dbReference type="EMBL" id="KAL3790777.1"/>
    </source>
</evidence>
<organism evidence="3 4">
    <name type="scientific">Cyclotella atomus</name>
    <dbReference type="NCBI Taxonomy" id="382360"/>
    <lineage>
        <taxon>Eukaryota</taxon>
        <taxon>Sar</taxon>
        <taxon>Stramenopiles</taxon>
        <taxon>Ochrophyta</taxon>
        <taxon>Bacillariophyta</taxon>
        <taxon>Coscinodiscophyceae</taxon>
        <taxon>Thalassiosirophycidae</taxon>
        <taxon>Stephanodiscales</taxon>
        <taxon>Stephanodiscaceae</taxon>
        <taxon>Cyclotella</taxon>
    </lineage>
</organism>
<feature type="compositionally biased region" description="Polar residues" evidence="2">
    <location>
        <begin position="21"/>
        <end position="46"/>
    </location>
</feature>
<sequence>MPKRGIDTPAKDDPNRKKPRSSSPEDSVGAEQSSESTPSAANLNVSVDSKAPAVFATGCSKTSKAAPATSATVKPKHAPATSGIAKSRGGSLLDVFRSGKSHEKAPAVTDKNKKAQPTKPAATDKKEKSTAASAEKSEAKAVIKKESDSKHIADLHNKRSVWGLGLVAALGVLNVASVSYLLSEQSRHSTAQLRCRVEKEKLTEDLSRNQGIISVLKSGLDAAENQIKFIEQAQESKRKALKARQEQRKSVGALTEEEKNQWAAKKESLRSKRDQLLDDFNIWLGKLDEVDGME</sequence>
<feature type="compositionally biased region" description="Basic and acidic residues" evidence="2">
    <location>
        <begin position="122"/>
        <end position="142"/>
    </location>
</feature>
<keyword evidence="1" id="KW-0175">Coiled coil</keyword>
<evidence type="ECO:0000313" key="4">
    <source>
        <dbReference type="Proteomes" id="UP001530400"/>
    </source>
</evidence>
<feature type="compositionally biased region" description="Low complexity" evidence="2">
    <location>
        <begin position="60"/>
        <end position="73"/>
    </location>
</feature>
<name>A0ABD3PSN4_9STRA</name>
<reference evidence="3 4" key="1">
    <citation type="submission" date="2024-10" db="EMBL/GenBank/DDBJ databases">
        <title>Updated reference genomes for cyclostephanoid diatoms.</title>
        <authorList>
            <person name="Roberts W.R."/>
            <person name="Alverson A.J."/>
        </authorList>
    </citation>
    <scope>NUCLEOTIDE SEQUENCE [LARGE SCALE GENOMIC DNA]</scope>
    <source>
        <strain evidence="3 4">AJA010-31</strain>
    </source>
</reference>
<feature type="compositionally biased region" description="Basic and acidic residues" evidence="2">
    <location>
        <begin position="1"/>
        <end position="16"/>
    </location>
</feature>
<accession>A0ABD3PSN4</accession>
<evidence type="ECO:0000256" key="1">
    <source>
        <dbReference type="SAM" id="Coils"/>
    </source>
</evidence>
<feature type="coiled-coil region" evidence="1">
    <location>
        <begin position="213"/>
        <end position="279"/>
    </location>
</feature>
<evidence type="ECO:0000256" key="2">
    <source>
        <dbReference type="SAM" id="MobiDB-lite"/>
    </source>
</evidence>
<feature type="region of interest" description="Disordered" evidence="2">
    <location>
        <begin position="59"/>
        <end position="142"/>
    </location>
</feature>
<protein>
    <submittedName>
        <fullName evidence="3">Uncharacterized protein</fullName>
    </submittedName>
</protein>
<dbReference type="Proteomes" id="UP001530400">
    <property type="component" value="Unassembled WGS sequence"/>
</dbReference>
<gene>
    <name evidence="3" type="ORF">ACHAWO_007694</name>
</gene>
<feature type="compositionally biased region" description="Basic and acidic residues" evidence="2">
    <location>
        <begin position="100"/>
        <end position="113"/>
    </location>
</feature>
<dbReference type="AlphaFoldDB" id="A0ABD3PSN4"/>